<keyword evidence="3" id="KW-1185">Reference proteome</keyword>
<dbReference type="AlphaFoldDB" id="A0A5D6UW95"/>
<dbReference type="Proteomes" id="UP000322791">
    <property type="component" value="Unassembled WGS sequence"/>
</dbReference>
<reference evidence="2 3" key="1">
    <citation type="submission" date="2019-08" db="EMBL/GenBank/DDBJ databases">
        <authorList>
            <person name="Seo M.-J."/>
        </authorList>
    </citation>
    <scope>NUCLEOTIDE SEQUENCE [LARGE SCALE GENOMIC DNA]</scope>
    <source>
        <strain evidence="2 3">KIGAM108</strain>
    </source>
</reference>
<evidence type="ECO:0000313" key="3">
    <source>
        <dbReference type="Proteomes" id="UP000322791"/>
    </source>
</evidence>
<dbReference type="RefSeq" id="WP_149071975.1">
    <property type="nucleotide sequence ID" value="NZ_VTHL01000018.1"/>
</dbReference>
<organism evidence="2 3">
    <name type="scientific">Hymenobacter lutimineralis</name>
    <dbReference type="NCBI Taxonomy" id="2606448"/>
    <lineage>
        <taxon>Bacteria</taxon>
        <taxon>Pseudomonadati</taxon>
        <taxon>Bacteroidota</taxon>
        <taxon>Cytophagia</taxon>
        <taxon>Cytophagales</taxon>
        <taxon>Hymenobacteraceae</taxon>
        <taxon>Hymenobacter</taxon>
    </lineage>
</organism>
<keyword evidence="1" id="KW-0732">Signal</keyword>
<accession>A0A5D6UW95</accession>
<gene>
    <name evidence="2" type="ORF">FY528_15680</name>
</gene>
<evidence type="ECO:0000313" key="2">
    <source>
        <dbReference type="EMBL" id="TYZ07255.1"/>
    </source>
</evidence>
<comment type="caution">
    <text evidence="2">The sequence shown here is derived from an EMBL/GenBank/DDBJ whole genome shotgun (WGS) entry which is preliminary data.</text>
</comment>
<dbReference type="EMBL" id="VTHL01000018">
    <property type="protein sequence ID" value="TYZ07255.1"/>
    <property type="molecule type" value="Genomic_DNA"/>
</dbReference>
<evidence type="ECO:0000256" key="1">
    <source>
        <dbReference type="SAM" id="SignalP"/>
    </source>
</evidence>
<proteinExistence type="predicted"/>
<protein>
    <submittedName>
        <fullName evidence="2">Uncharacterized protein</fullName>
    </submittedName>
</protein>
<feature type="chain" id="PRO_5022668038" evidence="1">
    <location>
        <begin position="21"/>
        <end position="196"/>
    </location>
</feature>
<sequence length="196" mass="22103">MNYPLLCLLGMLGWPSNSSAQPAPTSAGLYRSAEDFRQNRLTLETPATTASFRVRLHEWPFRPYLTVVHGGRKDTVQKAAVYGYRDADGRTYRLVRNQPFPVLNPTEAVLLYKVEQAPMGKNPGFVRLYFSTTAAAPLQPLTLLHLKRAFPTNYRLHELLDAHFPPGSDLAAWDKFHGTTKLNWLLQRSQAVADAH</sequence>
<feature type="signal peptide" evidence="1">
    <location>
        <begin position="1"/>
        <end position="20"/>
    </location>
</feature>
<name>A0A5D6UW95_9BACT</name>